<reference evidence="9 10" key="1">
    <citation type="journal article" date="2016" name="Nat. Commun.">
        <title>Thousands of microbial genomes shed light on interconnected biogeochemical processes in an aquifer system.</title>
        <authorList>
            <person name="Anantharaman K."/>
            <person name="Brown C.T."/>
            <person name="Hug L.A."/>
            <person name="Sharon I."/>
            <person name="Castelle C.J."/>
            <person name="Probst A.J."/>
            <person name="Thomas B.C."/>
            <person name="Singh A."/>
            <person name="Wilkins M.J."/>
            <person name="Karaoz U."/>
            <person name="Brodie E.L."/>
            <person name="Williams K.H."/>
            <person name="Hubbard S.S."/>
            <person name="Banfield J.F."/>
        </authorList>
    </citation>
    <scope>NUCLEOTIDE SEQUENCE [LARGE SCALE GENOMIC DNA]</scope>
</reference>
<evidence type="ECO:0000256" key="7">
    <source>
        <dbReference type="HAMAP-Rule" id="MF_00501"/>
    </source>
</evidence>
<dbReference type="Pfam" id="PF01197">
    <property type="entry name" value="Ribosomal_L31"/>
    <property type="match status" value="1"/>
</dbReference>
<evidence type="ECO:0000256" key="5">
    <source>
        <dbReference type="ARBA" id="ARBA00023274"/>
    </source>
</evidence>
<evidence type="ECO:0000256" key="8">
    <source>
        <dbReference type="SAM" id="MobiDB-lite"/>
    </source>
</evidence>
<dbReference type="InterPro" id="IPR002150">
    <property type="entry name" value="Ribosomal_bL31"/>
</dbReference>
<comment type="cofactor">
    <cofactor evidence="7">
        <name>Zn(2+)</name>
        <dbReference type="ChEBI" id="CHEBI:29105"/>
    </cofactor>
    <text evidence="7">Binds 1 zinc ion per subunit.</text>
</comment>
<dbReference type="PANTHER" id="PTHR33280:SF1">
    <property type="entry name" value="LARGE RIBOSOMAL SUBUNIT PROTEIN BL31C"/>
    <property type="match status" value="1"/>
</dbReference>
<gene>
    <name evidence="7" type="primary">rpmE</name>
    <name evidence="9" type="ORF">A2719_01360</name>
</gene>
<dbReference type="NCBIfam" id="NF000612">
    <property type="entry name" value="PRK00019.1"/>
    <property type="match status" value="1"/>
</dbReference>
<organism evidence="9 10">
    <name type="scientific">Candidatus Ryanbacteria bacterium RIFCSPHIGHO2_01_FULL_45_22</name>
    <dbReference type="NCBI Taxonomy" id="1802114"/>
    <lineage>
        <taxon>Bacteria</taxon>
        <taxon>Candidatus Ryaniibacteriota</taxon>
    </lineage>
</organism>
<feature type="compositionally biased region" description="Basic residues" evidence="8">
    <location>
        <begin position="84"/>
        <end position="96"/>
    </location>
</feature>
<dbReference type="HAMAP" id="MF_00501">
    <property type="entry name" value="Ribosomal_bL31_1"/>
    <property type="match status" value="1"/>
</dbReference>
<dbReference type="PRINTS" id="PR01249">
    <property type="entry name" value="RIBOSOMALL31"/>
</dbReference>
<dbReference type="GO" id="GO:0006412">
    <property type="term" value="P:translation"/>
    <property type="evidence" value="ECO:0007669"/>
    <property type="project" value="UniProtKB-UniRule"/>
</dbReference>
<dbReference type="GO" id="GO:0003735">
    <property type="term" value="F:structural constituent of ribosome"/>
    <property type="evidence" value="ECO:0007669"/>
    <property type="project" value="InterPro"/>
</dbReference>
<dbReference type="GO" id="GO:0019843">
    <property type="term" value="F:rRNA binding"/>
    <property type="evidence" value="ECO:0007669"/>
    <property type="project" value="UniProtKB-KW"/>
</dbReference>
<sequence>MKTDIHPTYFSDAKITCACGNVIQGGGTKKEMSVEICGACHPFYTGKEKIIDTAGRVEKFKARVAKAKSVVPKQKSKKIDRATVRKTSKTLIKKAK</sequence>
<dbReference type="NCBIfam" id="TIGR00105">
    <property type="entry name" value="L31"/>
    <property type="match status" value="1"/>
</dbReference>
<dbReference type="PROSITE" id="PS01143">
    <property type="entry name" value="RIBOSOMAL_L31"/>
    <property type="match status" value="1"/>
</dbReference>
<proteinExistence type="inferred from homology"/>
<evidence type="ECO:0000313" key="9">
    <source>
        <dbReference type="EMBL" id="OGZ43739.1"/>
    </source>
</evidence>
<name>A0A1G2G0A2_9BACT</name>
<dbReference type="GO" id="GO:0046872">
    <property type="term" value="F:metal ion binding"/>
    <property type="evidence" value="ECO:0007669"/>
    <property type="project" value="UniProtKB-KW"/>
</dbReference>
<dbReference type="Gene3D" id="4.10.830.30">
    <property type="entry name" value="Ribosomal protein L31"/>
    <property type="match status" value="1"/>
</dbReference>
<keyword evidence="7" id="KW-0862">Zinc</keyword>
<keyword evidence="4 7" id="KW-0689">Ribosomal protein</keyword>
<evidence type="ECO:0000256" key="6">
    <source>
        <dbReference type="ARBA" id="ARBA00035687"/>
    </source>
</evidence>
<keyword evidence="5 7" id="KW-0687">Ribonucleoprotein</keyword>
<dbReference type="STRING" id="1802114.A2719_01360"/>
<dbReference type="AlphaFoldDB" id="A0A1G2G0A2"/>
<dbReference type="InterPro" id="IPR027491">
    <property type="entry name" value="Ribosomal_bL31_A"/>
</dbReference>
<accession>A0A1G2G0A2</accession>
<feature type="region of interest" description="Disordered" evidence="8">
    <location>
        <begin position="75"/>
        <end position="96"/>
    </location>
</feature>
<evidence type="ECO:0000313" key="10">
    <source>
        <dbReference type="Proteomes" id="UP000177480"/>
    </source>
</evidence>
<protein>
    <recommendedName>
        <fullName evidence="6 7">Large ribosomal subunit protein bL31</fullName>
    </recommendedName>
</protein>
<evidence type="ECO:0000256" key="1">
    <source>
        <dbReference type="ARBA" id="ARBA00009296"/>
    </source>
</evidence>
<comment type="caution">
    <text evidence="9">The sequence shown here is derived from an EMBL/GenBank/DDBJ whole genome shotgun (WGS) entry which is preliminary data.</text>
</comment>
<dbReference type="InterPro" id="IPR042105">
    <property type="entry name" value="Ribosomal_bL31_sf"/>
</dbReference>
<keyword evidence="7" id="KW-0479">Metal-binding</keyword>
<dbReference type="GO" id="GO:0005840">
    <property type="term" value="C:ribosome"/>
    <property type="evidence" value="ECO:0007669"/>
    <property type="project" value="UniProtKB-KW"/>
</dbReference>
<comment type="similarity">
    <text evidence="1 7">Belongs to the bacterial ribosomal protein bL31 family. Type A subfamily.</text>
</comment>
<evidence type="ECO:0000256" key="4">
    <source>
        <dbReference type="ARBA" id="ARBA00022980"/>
    </source>
</evidence>
<comment type="subunit">
    <text evidence="7">Part of the 50S ribosomal subunit.</text>
</comment>
<feature type="binding site" evidence="7">
    <location>
        <position position="19"/>
    </location>
    <ligand>
        <name>Zn(2+)</name>
        <dbReference type="ChEBI" id="CHEBI:29105"/>
    </ligand>
</feature>
<keyword evidence="3 7" id="KW-0694">RNA-binding</keyword>
<dbReference type="GO" id="GO:1990904">
    <property type="term" value="C:ribonucleoprotein complex"/>
    <property type="evidence" value="ECO:0007669"/>
    <property type="project" value="UniProtKB-KW"/>
</dbReference>
<comment type="function">
    <text evidence="7">Binds the 23S rRNA.</text>
</comment>
<feature type="binding site" evidence="7">
    <location>
        <position position="17"/>
    </location>
    <ligand>
        <name>Zn(2+)</name>
        <dbReference type="ChEBI" id="CHEBI:29105"/>
    </ligand>
</feature>
<dbReference type="Proteomes" id="UP000177480">
    <property type="component" value="Unassembled WGS sequence"/>
</dbReference>
<feature type="binding site" evidence="7">
    <location>
        <position position="37"/>
    </location>
    <ligand>
        <name>Zn(2+)</name>
        <dbReference type="ChEBI" id="CHEBI:29105"/>
    </ligand>
</feature>
<feature type="binding site" evidence="7">
    <location>
        <position position="40"/>
    </location>
    <ligand>
        <name>Zn(2+)</name>
        <dbReference type="ChEBI" id="CHEBI:29105"/>
    </ligand>
</feature>
<keyword evidence="2 7" id="KW-0699">rRNA-binding</keyword>
<dbReference type="PANTHER" id="PTHR33280">
    <property type="entry name" value="50S RIBOSOMAL PROTEIN L31, CHLOROPLASTIC"/>
    <property type="match status" value="1"/>
</dbReference>
<dbReference type="InterPro" id="IPR034704">
    <property type="entry name" value="Ribosomal_bL28/bL31-like_sf"/>
</dbReference>
<evidence type="ECO:0000256" key="2">
    <source>
        <dbReference type="ARBA" id="ARBA00022730"/>
    </source>
</evidence>
<dbReference type="SUPFAM" id="SSF143800">
    <property type="entry name" value="L28p-like"/>
    <property type="match status" value="1"/>
</dbReference>
<evidence type="ECO:0000256" key="3">
    <source>
        <dbReference type="ARBA" id="ARBA00022884"/>
    </source>
</evidence>
<dbReference type="EMBL" id="MHNK01000011">
    <property type="protein sequence ID" value="OGZ43739.1"/>
    <property type="molecule type" value="Genomic_DNA"/>
</dbReference>